<organism evidence="2 3">
    <name type="scientific">Pythium oligandrum</name>
    <name type="common">Mycoparasitic fungus</name>
    <dbReference type="NCBI Taxonomy" id="41045"/>
    <lineage>
        <taxon>Eukaryota</taxon>
        <taxon>Sar</taxon>
        <taxon>Stramenopiles</taxon>
        <taxon>Oomycota</taxon>
        <taxon>Peronosporomycetes</taxon>
        <taxon>Pythiales</taxon>
        <taxon>Pythiaceae</taxon>
        <taxon>Pythium</taxon>
    </lineage>
</organism>
<sequence>MQHMPSELCVDGGVVGAKVRVVTSLEVTVEGVIFTLDPIANFLILEESSSETPAKSKTHIFQMDALKSIEVIEKAAGDANLNLPHISEDDLLRLEQKNKGIAERALASIGENVSAEAQAIFDALNKTMPCHWEGQNIRVMEEVLIKPPYQPQNCVSSNTQVLSRIKKVLEGEKNKLRKASKVSN</sequence>
<feature type="domain" description="AD" evidence="1">
    <location>
        <begin position="84"/>
        <end position="177"/>
    </location>
</feature>
<protein>
    <recommendedName>
        <fullName evidence="1">AD domain-containing protein</fullName>
    </recommendedName>
</protein>
<keyword evidence="3" id="KW-1185">Reference proteome</keyword>
<evidence type="ECO:0000313" key="2">
    <source>
        <dbReference type="EMBL" id="TMW66485.1"/>
    </source>
</evidence>
<dbReference type="SMART" id="SM00995">
    <property type="entry name" value="AD"/>
    <property type="match status" value="1"/>
</dbReference>
<dbReference type="PANTHER" id="PTHR13542">
    <property type="entry name" value="LSM12 HOMOLOG"/>
    <property type="match status" value="1"/>
</dbReference>
<evidence type="ECO:0000259" key="1">
    <source>
        <dbReference type="PROSITE" id="PS52001"/>
    </source>
</evidence>
<name>A0A8K1CPS1_PYTOL</name>
<dbReference type="Gene3D" id="2.30.30.100">
    <property type="match status" value="1"/>
</dbReference>
<dbReference type="InterPro" id="IPR019181">
    <property type="entry name" value="LSM12_ABD"/>
</dbReference>
<reference evidence="2" key="1">
    <citation type="submission" date="2019-03" db="EMBL/GenBank/DDBJ databases">
        <title>Long read genome sequence of the mycoparasitic Pythium oligandrum ATCC 38472 isolated from sugarbeet rhizosphere.</title>
        <authorList>
            <person name="Gaulin E."/>
        </authorList>
    </citation>
    <scope>NUCLEOTIDE SEQUENCE</scope>
    <source>
        <strain evidence="2">ATCC 38472_TT</strain>
    </source>
</reference>
<dbReference type="InterPro" id="IPR047574">
    <property type="entry name" value="AD"/>
</dbReference>
<dbReference type="EMBL" id="SPLM01000036">
    <property type="protein sequence ID" value="TMW66485.1"/>
    <property type="molecule type" value="Genomic_DNA"/>
</dbReference>
<proteinExistence type="predicted"/>
<dbReference type="Pfam" id="PF09793">
    <property type="entry name" value="AD"/>
    <property type="match status" value="1"/>
</dbReference>
<comment type="caution">
    <text evidence="2">The sequence shown here is derived from an EMBL/GenBank/DDBJ whole genome shotgun (WGS) entry which is preliminary data.</text>
</comment>
<dbReference type="OrthoDB" id="1057137at2759"/>
<dbReference type="Proteomes" id="UP000794436">
    <property type="component" value="Unassembled WGS sequence"/>
</dbReference>
<dbReference type="InterPro" id="IPR039683">
    <property type="entry name" value="Lsm12-like"/>
</dbReference>
<gene>
    <name evidence="2" type="ORF">Poli38472_004250</name>
</gene>
<evidence type="ECO:0000313" key="3">
    <source>
        <dbReference type="Proteomes" id="UP000794436"/>
    </source>
</evidence>
<accession>A0A8K1CPS1</accession>
<dbReference type="AlphaFoldDB" id="A0A8K1CPS1"/>
<dbReference type="PROSITE" id="PS52001">
    <property type="entry name" value="AD"/>
    <property type="match status" value="1"/>
</dbReference>